<keyword evidence="3" id="KW-0560">Oxidoreductase</keyword>
<dbReference type="Gene3D" id="3.20.20.30">
    <property type="entry name" value="Luciferase-like domain"/>
    <property type="match status" value="1"/>
</dbReference>
<keyword evidence="2" id="KW-0288">FMN</keyword>
<organism evidence="6">
    <name type="scientific">freshwater metagenome</name>
    <dbReference type="NCBI Taxonomy" id="449393"/>
    <lineage>
        <taxon>unclassified sequences</taxon>
        <taxon>metagenomes</taxon>
        <taxon>ecological metagenomes</taxon>
    </lineage>
</organism>
<protein>
    <submittedName>
        <fullName evidence="6">Unannotated protein</fullName>
    </submittedName>
</protein>
<evidence type="ECO:0000256" key="4">
    <source>
        <dbReference type="ARBA" id="ARBA00023033"/>
    </source>
</evidence>
<dbReference type="InterPro" id="IPR019923">
    <property type="entry name" value="Lucif-like_OxRdtase_MSMEG_2516"/>
</dbReference>
<dbReference type="PANTHER" id="PTHR42847">
    <property type="entry name" value="ALKANESULFONATE MONOOXYGENASE"/>
    <property type="match status" value="1"/>
</dbReference>
<gene>
    <name evidence="6" type="ORF">UFOPK3376_00699</name>
</gene>
<keyword evidence="1" id="KW-0285">Flavoprotein</keyword>
<dbReference type="InterPro" id="IPR036661">
    <property type="entry name" value="Luciferase-like_sf"/>
</dbReference>
<evidence type="ECO:0000259" key="5">
    <source>
        <dbReference type="Pfam" id="PF00296"/>
    </source>
</evidence>
<dbReference type="GO" id="GO:0046306">
    <property type="term" value="P:alkanesulfonate catabolic process"/>
    <property type="evidence" value="ECO:0007669"/>
    <property type="project" value="TreeGrafter"/>
</dbReference>
<dbReference type="PANTHER" id="PTHR42847:SF4">
    <property type="entry name" value="ALKANESULFONATE MONOOXYGENASE-RELATED"/>
    <property type="match status" value="1"/>
</dbReference>
<dbReference type="InterPro" id="IPR050172">
    <property type="entry name" value="SsuD_RutA_monooxygenase"/>
</dbReference>
<dbReference type="SUPFAM" id="SSF51679">
    <property type="entry name" value="Bacterial luciferase-like"/>
    <property type="match status" value="1"/>
</dbReference>
<dbReference type="AlphaFoldDB" id="A0A6J7DHU5"/>
<dbReference type="InterPro" id="IPR011251">
    <property type="entry name" value="Luciferase-like_dom"/>
</dbReference>
<dbReference type="GO" id="GO:0008726">
    <property type="term" value="F:alkanesulfonate monooxygenase activity"/>
    <property type="evidence" value="ECO:0007669"/>
    <property type="project" value="TreeGrafter"/>
</dbReference>
<dbReference type="NCBIfam" id="TIGR03621">
    <property type="entry name" value="F420_MSMEG_2516"/>
    <property type="match status" value="1"/>
</dbReference>
<dbReference type="Pfam" id="PF00296">
    <property type="entry name" value="Bac_luciferase"/>
    <property type="match status" value="1"/>
</dbReference>
<proteinExistence type="predicted"/>
<evidence type="ECO:0000256" key="3">
    <source>
        <dbReference type="ARBA" id="ARBA00023002"/>
    </source>
</evidence>
<dbReference type="EMBL" id="CAFBLP010000012">
    <property type="protein sequence ID" value="CAB4868868.1"/>
    <property type="molecule type" value="Genomic_DNA"/>
</dbReference>
<accession>A0A6J7DHU5</accession>
<evidence type="ECO:0000256" key="2">
    <source>
        <dbReference type="ARBA" id="ARBA00022643"/>
    </source>
</evidence>
<keyword evidence="4" id="KW-0503">Monooxygenase</keyword>
<evidence type="ECO:0000256" key="1">
    <source>
        <dbReference type="ARBA" id="ARBA00022630"/>
    </source>
</evidence>
<feature type="domain" description="Luciferase-like" evidence="5">
    <location>
        <begin position="19"/>
        <end position="289"/>
    </location>
</feature>
<sequence length="313" mass="33470">MSPHSRPFRFGVEMKGPLDGRTWADSAREVEALGYSTLFVPDHFHSGLGPFTAMATALAATRTLCVAPLVMACDFRHPAVAAKEFASLDLMFPGRVEVGLGAGYNPLDYSRSGIRMDPPGRRVSRLMEYVRVLRLLFSGDVVSFDGDEFQLHEIEGNPLPATPGGPRILVAGGGPRLLSFASAEADIVGVNPSTAAGRGNPDTFRDALPTSIDAKLAVVRESAGDRWESLELNAWISTAAVTDTPHDVVAGLAGFAGVSTDEVLASPIVLVGSETEIVERLQQRRERWGYSYTCVESTHLAEMAGVIELLAGS</sequence>
<reference evidence="6" key="1">
    <citation type="submission" date="2020-05" db="EMBL/GenBank/DDBJ databases">
        <authorList>
            <person name="Chiriac C."/>
            <person name="Salcher M."/>
            <person name="Ghai R."/>
            <person name="Kavagutti S V."/>
        </authorList>
    </citation>
    <scope>NUCLEOTIDE SEQUENCE</scope>
</reference>
<name>A0A6J7DHU5_9ZZZZ</name>
<evidence type="ECO:0000313" key="6">
    <source>
        <dbReference type="EMBL" id="CAB4868868.1"/>
    </source>
</evidence>